<feature type="transmembrane region" description="Helical" evidence="13">
    <location>
        <begin position="238"/>
        <end position="256"/>
    </location>
</feature>
<dbReference type="InterPro" id="IPR023298">
    <property type="entry name" value="ATPase_P-typ_TM_dom_sf"/>
</dbReference>
<evidence type="ECO:0000256" key="13">
    <source>
        <dbReference type="SAM" id="Phobius"/>
    </source>
</evidence>
<feature type="transmembrane region" description="Helical" evidence="13">
    <location>
        <begin position="764"/>
        <end position="785"/>
    </location>
</feature>
<keyword evidence="12 13" id="KW-0472">Membrane</keyword>
<accession>A0A1C4CUG4</accession>
<dbReference type="GO" id="GO:0005886">
    <property type="term" value="C:plasma membrane"/>
    <property type="evidence" value="ECO:0007669"/>
    <property type="project" value="UniProtKB-SubCell"/>
</dbReference>
<dbReference type="OrthoDB" id="614385at2"/>
<evidence type="ECO:0000256" key="12">
    <source>
        <dbReference type="ARBA" id="ARBA00023136"/>
    </source>
</evidence>
<dbReference type="STRING" id="1335309.GA0116948_104308"/>
<keyword evidence="9" id="KW-1278">Translocase</keyword>
<dbReference type="InterPro" id="IPR018303">
    <property type="entry name" value="ATPase_P-typ_P_site"/>
</dbReference>
<dbReference type="GO" id="GO:0055070">
    <property type="term" value="P:copper ion homeostasis"/>
    <property type="evidence" value="ECO:0007669"/>
    <property type="project" value="TreeGrafter"/>
</dbReference>
<keyword evidence="11" id="KW-0406">Ion transport</keyword>
<evidence type="ECO:0000256" key="4">
    <source>
        <dbReference type="ARBA" id="ARBA00022475"/>
    </source>
</evidence>
<name>A0A1C4CUG4_9BACT</name>
<keyword evidence="8" id="KW-0460">Magnesium</keyword>
<dbReference type="InterPro" id="IPR059000">
    <property type="entry name" value="ATPase_P-type_domA"/>
</dbReference>
<evidence type="ECO:0000313" key="16">
    <source>
        <dbReference type="EMBL" id="SCC22804.1"/>
    </source>
</evidence>
<keyword evidence="3" id="KW-0813">Transport</keyword>
<dbReference type="AlphaFoldDB" id="A0A1C4CUG4"/>
<proteinExistence type="inferred from homology"/>
<dbReference type="Pfam" id="PF00702">
    <property type="entry name" value="Hydrolase"/>
    <property type="match status" value="1"/>
</dbReference>
<dbReference type="InterPro" id="IPR008250">
    <property type="entry name" value="ATPase_P-typ_transduc_dom_A_sf"/>
</dbReference>
<dbReference type="InterPro" id="IPR036412">
    <property type="entry name" value="HAD-like_sf"/>
</dbReference>
<reference evidence="16 17" key="1">
    <citation type="submission" date="2016-08" db="EMBL/GenBank/DDBJ databases">
        <authorList>
            <person name="Seilhamer J.J."/>
        </authorList>
    </citation>
    <scope>NUCLEOTIDE SEQUENCE [LARGE SCALE GENOMIC DNA]</scope>
    <source>
        <strain evidence="16 17">A37T2</strain>
    </source>
</reference>
<comment type="similarity">
    <text evidence="2">Belongs to the cation transport ATPase (P-type) (TC 3.A.3) family. Type IB subfamily.</text>
</comment>
<dbReference type="SUPFAM" id="SSF55008">
    <property type="entry name" value="HMA, heavy metal-associated domain"/>
    <property type="match status" value="1"/>
</dbReference>
<evidence type="ECO:0000256" key="3">
    <source>
        <dbReference type="ARBA" id="ARBA00022448"/>
    </source>
</evidence>
<dbReference type="GO" id="GO:0005524">
    <property type="term" value="F:ATP binding"/>
    <property type="evidence" value="ECO:0007669"/>
    <property type="project" value="InterPro"/>
</dbReference>
<dbReference type="Gene3D" id="3.40.1110.10">
    <property type="entry name" value="Calcium-transporting ATPase, cytoplasmic domain N"/>
    <property type="match status" value="1"/>
</dbReference>
<dbReference type="InterPro" id="IPR001757">
    <property type="entry name" value="P_typ_ATPase"/>
</dbReference>
<feature type="transmembrane region" description="Helical" evidence="13">
    <location>
        <begin position="422"/>
        <end position="440"/>
    </location>
</feature>
<evidence type="ECO:0000259" key="14">
    <source>
        <dbReference type="Pfam" id="PF00122"/>
    </source>
</evidence>
<dbReference type="GO" id="GO:0016887">
    <property type="term" value="F:ATP hydrolysis activity"/>
    <property type="evidence" value="ECO:0007669"/>
    <property type="project" value="InterPro"/>
</dbReference>
<feature type="transmembrane region" description="Helical" evidence="13">
    <location>
        <begin position="208"/>
        <end position="226"/>
    </location>
</feature>
<dbReference type="GO" id="GO:0005507">
    <property type="term" value="F:copper ion binding"/>
    <property type="evidence" value="ECO:0007669"/>
    <property type="project" value="TreeGrafter"/>
</dbReference>
<keyword evidence="5" id="KW-0597">Phosphoprotein</keyword>
<evidence type="ECO:0000256" key="6">
    <source>
        <dbReference type="ARBA" id="ARBA00022692"/>
    </source>
</evidence>
<evidence type="ECO:0000256" key="5">
    <source>
        <dbReference type="ARBA" id="ARBA00022553"/>
    </source>
</evidence>
<evidence type="ECO:0000256" key="2">
    <source>
        <dbReference type="ARBA" id="ARBA00006024"/>
    </source>
</evidence>
<dbReference type="Pfam" id="PF12156">
    <property type="entry name" value="ATPase-cat_bd"/>
    <property type="match status" value="1"/>
</dbReference>
<organism evidence="16 17">
    <name type="scientific">Chitinophaga costaii</name>
    <dbReference type="NCBI Taxonomy" id="1335309"/>
    <lineage>
        <taxon>Bacteria</taxon>
        <taxon>Pseudomonadati</taxon>
        <taxon>Bacteroidota</taxon>
        <taxon>Chitinophagia</taxon>
        <taxon>Chitinophagales</taxon>
        <taxon>Chitinophagaceae</taxon>
        <taxon>Chitinophaga</taxon>
    </lineage>
</organism>
<dbReference type="InterPro" id="IPR021993">
    <property type="entry name" value="ATPase-cat-bd"/>
</dbReference>
<evidence type="ECO:0000256" key="10">
    <source>
        <dbReference type="ARBA" id="ARBA00022989"/>
    </source>
</evidence>
<feature type="domain" description="P-type ATPase A" evidence="14">
    <location>
        <begin position="306"/>
        <end position="402"/>
    </location>
</feature>
<evidence type="ECO:0000256" key="9">
    <source>
        <dbReference type="ARBA" id="ARBA00022967"/>
    </source>
</evidence>
<protein>
    <submittedName>
        <fullName evidence="16">Cu+-exporting ATPase</fullName>
    </submittedName>
</protein>
<keyword evidence="7" id="KW-0479">Metal-binding</keyword>
<dbReference type="Gene3D" id="3.40.50.1000">
    <property type="entry name" value="HAD superfamily/HAD-like"/>
    <property type="match status" value="1"/>
</dbReference>
<dbReference type="InterPro" id="IPR023214">
    <property type="entry name" value="HAD_sf"/>
</dbReference>
<feature type="transmembrane region" description="Helical" evidence="13">
    <location>
        <begin position="737"/>
        <end position="758"/>
    </location>
</feature>
<keyword evidence="6 13" id="KW-0812">Transmembrane</keyword>
<dbReference type="PANTHER" id="PTHR43520">
    <property type="entry name" value="ATP7, ISOFORM B"/>
    <property type="match status" value="1"/>
</dbReference>
<keyword evidence="10 13" id="KW-1133">Transmembrane helix</keyword>
<evidence type="ECO:0000256" key="7">
    <source>
        <dbReference type="ARBA" id="ARBA00022723"/>
    </source>
</evidence>
<feature type="transmembrane region" description="Helical" evidence="13">
    <location>
        <begin position="268"/>
        <end position="287"/>
    </location>
</feature>
<evidence type="ECO:0000256" key="8">
    <source>
        <dbReference type="ARBA" id="ARBA00022842"/>
    </source>
</evidence>
<keyword evidence="4" id="KW-1003">Cell membrane</keyword>
<dbReference type="SUPFAM" id="SSF81665">
    <property type="entry name" value="Calcium ATPase, transmembrane domain M"/>
    <property type="match status" value="1"/>
</dbReference>
<dbReference type="NCBIfam" id="TIGR01494">
    <property type="entry name" value="ATPase_P-type"/>
    <property type="match status" value="1"/>
</dbReference>
<feature type="domain" description="Putative metal-binding" evidence="15">
    <location>
        <begin position="8"/>
        <end position="82"/>
    </location>
</feature>
<dbReference type="PANTHER" id="PTHR43520:SF5">
    <property type="entry name" value="CATION-TRANSPORTING P-TYPE ATPASE-RELATED"/>
    <property type="match status" value="1"/>
</dbReference>
<evidence type="ECO:0000259" key="15">
    <source>
        <dbReference type="Pfam" id="PF12156"/>
    </source>
</evidence>
<dbReference type="PRINTS" id="PR00119">
    <property type="entry name" value="CATATPASE"/>
</dbReference>
<evidence type="ECO:0000313" key="17">
    <source>
        <dbReference type="Proteomes" id="UP000242818"/>
    </source>
</evidence>
<gene>
    <name evidence="16" type="ORF">GA0116948_104308</name>
</gene>
<dbReference type="InterPro" id="IPR023299">
    <property type="entry name" value="ATPase_P-typ_cyto_dom_N"/>
</dbReference>
<dbReference type="InterPro" id="IPR036163">
    <property type="entry name" value="HMA_dom_sf"/>
</dbReference>
<dbReference type="Proteomes" id="UP000242818">
    <property type="component" value="Unassembled WGS sequence"/>
</dbReference>
<feature type="transmembrane region" description="Helical" evidence="13">
    <location>
        <begin position="175"/>
        <end position="196"/>
    </location>
</feature>
<dbReference type="EMBL" id="FMAR01000004">
    <property type="protein sequence ID" value="SCC22804.1"/>
    <property type="molecule type" value="Genomic_DNA"/>
</dbReference>
<dbReference type="GO" id="GO:0043682">
    <property type="term" value="F:P-type divalent copper transporter activity"/>
    <property type="evidence" value="ECO:0007669"/>
    <property type="project" value="TreeGrafter"/>
</dbReference>
<dbReference type="SUPFAM" id="SSF81653">
    <property type="entry name" value="Calcium ATPase, transduction domain A"/>
    <property type="match status" value="1"/>
</dbReference>
<dbReference type="Pfam" id="PF00122">
    <property type="entry name" value="E1-E2_ATPase"/>
    <property type="match status" value="1"/>
</dbReference>
<dbReference type="Gene3D" id="2.70.150.10">
    <property type="entry name" value="Calcium-transporting ATPase, cytoplasmic transduction domain A"/>
    <property type="match status" value="1"/>
</dbReference>
<evidence type="ECO:0000256" key="1">
    <source>
        <dbReference type="ARBA" id="ARBA00004651"/>
    </source>
</evidence>
<sequence>MAVVTQAKCYHCGDNCGHFPIRIQDHSFCCEGCKTVYELLQAHDMGDYYTLANAPGMSQKEEVRKDKFAFLDQASIAQALLQYHDDQETHIVLYLPQIHCSSCLWLLENLHQLHAGIASSRVNFARKEASIIFHHQQISLREVAELLSHIGYEPAISLQQLQGQSKPVIDHTKRYKLGVAGFCFANIMLFSFPEYLGIDSNDEQLRHLFWWMNVALSIPVVFYSASEFYVTAWKNLRHGFLHIDLPIVAAIIVTFARSLYEVFTQTGGGYFDSMSGIVFLMLVGRVLQDKTYQQFNFERDYTAYFPVAVTRLSEGQERAVALPDIHVNDTLRIHHGELIPADGIIMSGNSQIDYSFVTGESMPVLKEAGEIVYAGGKSMGGVVELLVIKPVAQSYLTSLWNKAEMKETPPVQKSFVHLLSKYFTAGVFAIATAAALYWQLHNAAKAWNVFTAVLIVACPCALLLSNTFTNGNILRLLGHHGFYLRNAQVIENLAKSDFIVFDKTGTLTDTRQQQVHFEGDELTYQQKLQLATLAAQSGHPLSRAIVAHLNMPARSTITGFLEIPGEGMLMGRGEEQVAMGARKFIVGDATPSDPNTSVYASIGGHLLGCFRIHNQYRIRIDQCLLQLKKNFRLAVISGDNNGEAYPLQQLLGTGTDIRFRQTPASKLRFIQSLQAKGHQVIMVGDGLNDAGALKQAHTGISVSDHHNNFTPASDAIIAAASLPLLPQLLRLCRANRYIILFAFFISILYNLAGIYFAVTARLSPMIAAILMPCSSISIVAITAGFSNGLARLTLLNKPTDESHTAA</sequence>
<keyword evidence="17" id="KW-1185">Reference proteome</keyword>
<dbReference type="SUPFAM" id="SSF56784">
    <property type="entry name" value="HAD-like"/>
    <property type="match status" value="1"/>
</dbReference>
<comment type="subcellular location">
    <subcellularLocation>
        <location evidence="1">Cell membrane</location>
        <topology evidence="1">Multi-pass membrane protein</topology>
    </subcellularLocation>
</comment>
<dbReference type="RefSeq" id="WP_089711061.1">
    <property type="nucleotide sequence ID" value="NZ_FMAR01000004.1"/>
</dbReference>
<dbReference type="PROSITE" id="PS00154">
    <property type="entry name" value="ATPASE_E1_E2"/>
    <property type="match status" value="1"/>
</dbReference>
<evidence type="ECO:0000256" key="11">
    <source>
        <dbReference type="ARBA" id="ARBA00023065"/>
    </source>
</evidence>
<feature type="transmembrane region" description="Helical" evidence="13">
    <location>
        <begin position="446"/>
        <end position="465"/>
    </location>
</feature>
<dbReference type="Gene3D" id="3.30.70.100">
    <property type="match status" value="1"/>
</dbReference>